<evidence type="ECO:0000313" key="7">
    <source>
        <dbReference type="EMBL" id="CAG8837417.1"/>
    </source>
</evidence>
<keyword evidence="5" id="KW-0539">Nucleus</keyword>
<proteinExistence type="predicted"/>
<evidence type="ECO:0000256" key="6">
    <source>
        <dbReference type="SAM" id="Coils"/>
    </source>
</evidence>
<evidence type="ECO:0000313" key="8">
    <source>
        <dbReference type="Proteomes" id="UP000789759"/>
    </source>
</evidence>
<protein>
    <submittedName>
        <fullName evidence="7">10515_t:CDS:1</fullName>
    </submittedName>
</protein>
<gene>
    <name evidence="7" type="ORF">CPELLU_LOCUS21554</name>
</gene>
<dbReference type="EMBL" id="CAJVQA010081401">
    <property type="protein sequence ID" value="CAG8837417.1"/>
    <property type="molecule type" value="Genomic_DNA"/>
</dbReference>
<dbReference type="AlphaFoldDB" id="A0A9N9PIZ9"/>
<dbReference type="InterPro" id="IPR012337">
    <property type="entry name" value="RNaseH-like_sf"/>
</dbReference>
<keyword evidence="8" id="KW-1185">Reference proteome</keyword>
<dbReference type="GO" id="GO:0005634">
    <property type="term" value="C:nucleus"/>
    <property type="evidence" value="ECO:0007669"/>
    <property type="project" value="UniProtKB-SubCell"/>
</dbReference>
<evidence type="ECO:0000256" key="4">
    <source>
        <dbReference type="ARBA" id="ARBA00022833"/>
    </source>
</evidence>
<reference evidence="7" key="1">
    <citation type="submission" date="2021-06" db="EMBL/GenBank/DDBJ databases">
        <authorList>
            <person name="Kallberg Y."/>
            <person name="Tangrot J."/>
            <person name="Rosling A."/>
        </authorList>
    </citation>
    <scope>NUCLEOTIDE SEQUENCE</scope>
    <source>
        <strain evidence="7">FL966</strain>
    </source>
</reference>
<accession>A0A9N9PIZ9</accession>
<comment type="caution">
    <text evidence="7">The sequence shown here is derived from an EMBL/GenBank/DDBJ whole genome shotgun (WGS) entry which is preliminary data.</text>
</comment>
<feature type="non-terminal residue" evidence="7">
    <location>
        <position position="152"/>
    </location>
</feature>
<dbReference type="GO" id="GO:0008270">
    <property type="term" value="F:zinc ion binding"/>
    <property type="evidence" value="ECO:0007669"/>
    <property type="project" value="UniProtKB-KW"/>
</dbReference>
<dbReference type="OrthoDB" id="6625832at2759"/>
<dbReference type="Proteomes" id="UP000789759">
    <property type="component" value="Unassembled WGS sequence"/>
</dbReference>
<sequence length="152" mass="17436">LISKTSDTVSLTFDFWSSRAHDSYLGITCHWLTNSFDLHEIILDIGELDEHYTSDIVESVNSVLNKFKINCQNVFSITTDNGSNVRSTVQQIGIFNVKYAGHMLQLSVNLEKKHRQLREAQLQITSELKEPLEVIKDVDTHWNSTLYAIECF</sequence>
<evidence type="ECO:0000256" key="2">
    <source>
        <dbReference type="ARBA" id="ARBA00022723"/>
    </source>
</evidence>
<keyword evidence="3" id="KW-0863">Zinc-finger</keyword>
<evidence type="ECO:0000256" key="1">
    <source>
        <dbReference type="ARBA" id="ARBA00004123"/>
    </source>
</evidence>
<keyword evidence="2" id="KW-0479">Metal-binding</keyword>
<dbReference type="SUPFAM" id="SSF53098">
    <property type="entry name" value="Ribonuclease H-like"/>
    <property type="match status" value="1"/>
</dbReference>
<comment type="subcellular location">
    <subcellularLocation>
        <location evidence="1">Nucleus</location>
    </subcellularLocation>
</comment>
<feature type="coiled-coil region" evidence="6">
    <location>
        <begin position="103"/>
        <end position="130"/>
    </location>
</feature>
<dbReference type="PANTHER" id="PTHR46481">
    <property type="entry name" value="ZINC FINGER BED DOMAIN-CONTAINING PROTEIN 4"/>
    <property type="match status" value="1"/>
</dbReference>
<dbReference type="InterPro" id="IPR052035">
    <property type="entry name" value="ZnF_BED_domain_contain"/>
</dbReference>
<keyword evidence="4" id="KW-0862">Zinc</keyword>
<feature type="non-terminal residue" evidence="7">
    <location>
        <position position="1"/>
    </location>
</feature>
<name>A0A9N9PIZ9_9GLOM</name>
<organism evidence="7 8">
    <name type="scientific">Cetraspora pellucida</name>
    <dbReference type="NCBI Taxonomy" id="1433469"/>
    <lineage>
        <taxon>Eukaryota</taxon>
        <taxon>Fungi</taxon>
        <taxon>Fungi incertae sedis</taxon>
        <taxon>Mucoromycota</taxon>
        <taxon>Glomeromycotina</taxon>
        <taxon>Glomeromycetes</taxon>
        <taxon>Diversisporales</taxon>
        <taxon>Gigasporaceae</taxon>
        <taxon>Cetraspora</taxon>
    </lineage>
</organism>
<evidence type="ECO:0000256" key="3">
    <source>
        <dbReference type="ARBA" id="ARBA00022771"/>
    </source>
</evidence>
<dbReference type="PANTHER" id="PTHR46481:SF10">
    <property type="entry name" value="ZINC FINGER BED DOMAIN-CONTAINING PROTEIN 39"/>
    <property type="match status" value="1"/>
</dbReference>
<evidence type="ECO:0000256" key="5">
    <source>
        <dbReference type="ARBA" id="ARBA00023242"/>
    </source>
</evidence>
<keyword evidence="6" id="KW-0175">Coiled coil</keyword>